<dbReference type="AlphaFoldDB" id="A0A1I4MFG0"/>
<dbReference type="GO" id="GO:0060003">
    <property type="term" value="P:copper ion export"/>
    <property type="evidence" value="ECO:0007669"/>
    <property type="project" value="TreeGrafter"/>
</dbReference>
<dbReference type="InterPro" id="IPR058792">
    <property type="entry name" value="Beta-barrel_RND_2"/>
</dbReference>
<dbReference type="Proteomes" id="UP000199561">
    <property type="component" value="Unassembled WGS sequence"/>
</dbReference>
<dbReference type="Pfam" id="PF25973">
    <property type="entry name" value="BSH_CzcB"/>
    <property type="match status" value="1"/>
</dbReference>
<dbReference type="Gene3D" id="2.40.30.170">
    <property type="match status" value="1"/>
</dbReference>
<dbReference type="InterPro" id="IPR006143">
    <property type="entry name" value="RND_pump_MFP"/>
</dbReference>
<dbReference type="Gene3D" id="2.40.50.100">
    <property type="match status" value="1"/>
</dbReference>
<evidence type="ECO:0000259" key="5">
    <source>
        <dbReference type="Pfam" id="PF25973"/>
    </source>
</evidence>
<dbReference type="STRING" id="52442.SAMN05421880_10461"/>
<dbReference type="InterPro" id="IPR058647">
    <property type="entry name" value="BSH_CzcB-like"/>
</dbReference>
<name>A0A1I4MFG0_9PROT</name>
<dbReference type="NCBIfam" id="TIGR01730">
    <property type="entry name" value="RND_mfp"/>
    <property type="match status" value="1"/>
</dbReference>
<evidence type="ECO:0000259" key="4">
    <source>
        <dbReference type="Pfam" id="PF25954"/>
    </source>
</evidence>
<feature type="domain" description="CusB-like beta-barrel" evidence="4">
    <location>
        <begin position="270"/>
        <end position="339"/>
    </location>
</feature>
<dbReference type="GO" id="GO:0022857">
    <property type="term" value="F:transmembrane transporter activity"/>
    <property type="evidence" value="ECO:0007669"/>
    <property type="project" value="InterPro"/>
</dbReference>
<evidence type="ECO:0000256" key="3">
    <source>
        <dbReference type="SAM" id="MobiDB-lite"/>
    </source>
</evidence>
<feature type="compositionally biased region" description="Basic residues" evidence="3">
    <location>
        <begin position="46"/>
        <end position="56"/>
    </location>
</feature>
<feature type="domain" description="CzcB-like barrel-sandwich hybrid" evidence="5">
    <location>
        <begin position="115"/>
        <end position="260"/>
    </location>
</feature>
<organism evidence="6 7">
    <name type="scientific">Nitrosomonas nitrosa</name>
    <dbReference type="NCBI Taxonomy" id="52442"/>
    <lineage>
        <taxon>Bacteria</taxon>
        <taxon>Pseudomonadati</taxon>
        <taxon>Pseudomonadota</taxon>
        <taxon>Betaproteobacteria</taxon>
        <taxon>Nitrosomonadales</taxon>
        <taxon>Nitrosomonadaceae</taxon>
        <taxon>Nitrosomonas</taxon>
    </lineage>
</organism>
<dbReference type="EMBL" id="FOUF01000004">
    <property type="protein sequence ID" value="SFM01971.1"/>
    <property type="molecule type" value="Genomic_DNA"/>
</dbReference>
<dbReference type="GO" id="GO:0016020">
    <property type="term" value="C:membrane"/>
    <property type="evidence" value="ECO:0007669"/>
    <property type="project" value="InterPro"/>
</dbReference>
<gene>
    <name evidence="6" type="ORF">SAMN05421880_10461</name>
</gene>
<feature type="compositionally biased region" description="Basic and acidic residues" evidence="3">
    <location>
        <begin position="57"/>
        <end position="68"/>
    </location>
</feature>
<feature type="region of interest" description="Disordered" evidence="3">
    <location>
        <begin position="46"/>
        <end position="68"/>
    </location>
</feature>
<dbReference type="PANTHER" id="PTHR30097">
    <property type="entry name" value="CATION EFFLUX SYSTEM PROTEIN CUSB"/>
    <property type="match status" value="1"/>
</dbReference>
<keyword evidence="2" id="KW-0813">Transport</keyword>
<dbReference type="InterPro" id="IPR051909">
    <property type="entry name" value="MFP_Cation_Efflux"/>
</dbReference>
<keyword evidence="7" id="KW-1185">Reference proteome</keyword>
<dbReference type="Pfam" id="PF25954">
    <property type="entry name" value="Beta-barrel_RND_2"/>
    <property type="match status" value="1"/>
</dbReference>
<sequence>MLTNNKMQTPKLKSMQYRFFLLLIAAISFVGCHQELADKQSIEKHNHKMHAHTANHANKERKHDHATHGAEEHTLHLTMHKFNNLGIKVDTIPKRTLSGMVEANGRLALFPQHRATVTAILGANVTEIKVIEGEKVKKGQILAYLSHPNLTNLQTAYVRAYNQMQFLEKEYGRQKRLYDEGVSSGKVYQQTRADYHTIIGETKGLEAQLKQLSIDAKRIREGNIFQYVPLISPIDGYIEKVSIQTGQFVDPQTEILSITNNDHIHADLLVFEKDIYKVKEGQKVFFTVTSVPGKTLSATIFSVGKNFEQNPRAVHIHAKIDQKEYFLIPGMYINGKIQTRNESVNALPEDAIIVEEGKSYIFMAETHQEAGELVWVFSPIEIRKGISHEGWVEVDPLEPLPIETKVAWNKAYYLIAEMKKSETAHEH</sequence>
<dbReference type="RefSeq" id="WP_338065853.1">
    <property type="nucleotide sequence ID" value="NZ_QAOO01000015.1"/>
</dbReference>
<dbReference type="PANTHER" id="PTHR30097:SF4">
    <property type="entry name" value="SLR6042 PROTEIN"/>
    <property type="match status" value="1"/>
</dbReference>
<evidence type="ECO:0000313" key="6">
    <source>
        <dbReference type="EMBL" id="SFM01971.1"/>
    </source>
</evidence>
<protein>
    <submittedName>
        <fullName evidence="6">Membrane fusion protein, cobalt-zinc-cadmium efflux system</fullName>
    </submittedName>
</protein>
<dbReference type="SUPFAM" id="SSF111369">
    <property type="entry name" value="HlyD-like secretion proteins"/>
    <property type="match status" value="1"/>
</dbReference>
<accession>A0A1I4MFG0</accession>
<dbReference type="PROSITE" id="PS51257">
    <property type="entry name" value="PROKAR_LIPOPROTEIN"/>
    <property type="match status" value="1"/>
</dbReference>
<reference evidence="6 7" key="1">
    <citation type="submission" date="2016-10" db="EMBL/GenBank/DDBJ databases">
        <authorList>
            <person name="de Groot N.N."/>
        </authorList>
    </citation>
    <scope>NUCLEOTIDE SEQUENCE [LARGE SCALE GENOMIC DNA]</scope>
    <source>
        <strain evidence="6 7">Nm146</strain>
    </source>
</reference>
<evidence type="ECO:0000256" key="2">
    <source>
        <dbReference type="ARBA" id="ARBA00022448"/>
    </source>
</evidence>
<dbReference type="GO" id="GO:0030313">
    <property type="term" value="C:cell envelope"/>
    <property type="evidence" value="ECO:0007669"/>
    <property type="project" value="TreeGrafter"/>
</dbReference>
<proteinExistence type="inferred from homology"/>
<evidence type="ECO:0000313" key="7">
    <source>
        <dbReference type="Proteomes" id="UP000199561"/>
    </source>
</evidence>
<evidence type="ECO:0000256" key="1">
    <source>
        <dbReference type="ARBA" id="ARBA00009477"/>
    </source>
</evidence>
<comment type="similarity">
    <text evidence="1">Belongs to the membrane fusion protein (MFP) (TC 8.A.1) family.</text>
</comment>
<dbReference type="GO" id="GO:0015679">
    <property type="term" value="P:plasma membrane copper ion transport"/>
    <property type="evidence" value="ECO:0007669"/>
    <property type="project" value="TreeGrafter"/>
</dbReference>